<evidence type="ECO:0000313" key="1">
    <source>
        <dbReference type="EMBL" id="MYM92722.1"/>
    </source>
</evidence>
<dbReference type="Proteomes" id="UP000447355">
    <property type="component" value="Unassembled WGS sequence"/>
</dbReference>
<name>A0A845GH22_9BURK</name>
<accession>A0A845GH22</accession>
<reference evidence="1" key="1">
    <citation type="submission" date="2019-12" db="EMBL/GenBank/DDBJ databases">
        <title>Novel species isolated from a subtropical stream in China.</title>
        <authorList>
            <person name="Lu H."/>
        </authorList>
    </citation>
    <scope>NUCLEOTIDE SEQUENCE [LARGE SCALE GENOMIC DNA]</scope>
    <source>
        <strain evidence="1">FT81W</strain>
    </source>
</reference>
<sequence>MSAQLNDLFLKIVWGDLQKDLHAGCLKYNISREIGEILRGLSYHDVGTLAANHAKMPLFELKHKDSASFWHMAADTASKSDDAEWSRITQHHALLMTSYPISSDGDGARCADVAPQRAMA</sequence>
<dbReference type="AlphaFoldDB" id="A0A845GH22"/>
<gene>
    <name evidence="1" type="ORF">GTP90_02470</name>
</gene>
<organism evidence="1 2">
    <name type="scientific">Duganella vulcania</name>
    <dbReference type="NCBI Taxonomy" id="2692166"/>
    <lineage>
        <taxon>Bacteria</taxon>
        <taxon>Pseudomonadati</taxon>
        <taxon>Pseudomonadota</taxon>
        <taxon>Betaproteobacteria</taxon>
        <taxon>Burkholderiales</taxon>
        <taxon>Oxalobacteraceae</taxon>
        <taxon>Telluria group</taxon>
        <taxon>Duganella</taxon>
    </lineage>
</organism>
<dbReference type="EMBL" id="WWCX01000001">
    <property type="protein sequence ID" value="MYM92722.1"/>
    <property type="molecule type" value="Genomic_DNA"/>
</dbReference>
<protein>
    <submittedName>
        <fullName evidence="1">Uncharacterized protein</fullName>
    </submittedName>
</protein>
<proteinExistence type="predicted"/>
<dbReference type="RefSeq" id="WP_161081980.1">
    <property type="nucleotide sequence ID" value="NZ_WWCX01000001.1"/>
</dbReference>
<comment type="caution">
    <text evidence="1">The sequence shown here is derived from an EMBL/GenBank/DDBJ whole genome shotgun (WGS) entry which is preliminary data.</text>
</comment>
<evidence type="ECO:0000313" key="2">
    <source>
        <dbReference type="Proteomes" id="UP000447355"/>
    </source>
</evidence>